<dbReference type="InterPro" id="IPR036291">
    <property type="entry name" value="NAD(P)-bd_dom_sf"/>
</dbReference>
<comment type="caution">
    <text evidence="6">The sequence shown here is derived from an EMBL/GenBank/DDBJ whole genome shotgun (WGS) entry which is preliminary data.</text>
</comment>
<keyword evidence="2" id="KW-0560">Oxidoreductase</keyword>
<dbReference type="AlphaFoldDB" id="A0A9D2A704"/>
<dbReference type="PANTHER" id="PTHR43103">
    <property type="entry name" value="NUCLEOSIDE-DIPHOSPHATE-SUGAR EPIMERASE"/>
    <property type="match status" value="1"/>
</dbReference>
<evidence type="ECO:0000256" key="1">
    <source>
        <dbReference type="ARBA" id="ARBA00007637"/>
    </source>
</evidence>
<name>A0A9D2A704_9MICC</name>
<evidence type="ECO:0000256" key="2">
    <source>
        <dbReference type="ARBA" id="ARBA00023002"/>
    </source>
</evidence>
<sequence length="289" mass="30902">MRILLTGGAGSLAGDIIPGLLRKGHEIWAVDRAGGTAAEAPGGDGLGTLHRVTLPIGASGSPEDAQRLREIAESVQVIVHLAGIPLEDDWDRLLSANIDQTRVIFDLAHQAGVRRVVFASSVHAAGFTPVPEAGDVLPADCPVWPNTLYGSTKAAGEALAKYYVSRFGLEVLNVRICSRTEYPTDERMLSTWLSPADATRLFHAGVTQPLPESLWSVWGVSANRRSWFDPTPGEAIGFVPQDDAELYAETIEASVRSSRSTAAEGAEPWRRTIGGAFSSSCPPRMKGHP</sequence>
<dbReference type="SUPFAM" id="SSF51735">
    <property type="entry name" value="NAD(P)-binding Rossmann-fold domains"/>
    <property type="match status" value="1"/>
</dbReference>
<gene>
    <name evidence="6" type="ORF">H9871_07510</name>
</gene>
<feature type="region of interest" description="Disordered" evidence="4">
    <location>
        <begin position="258"/>
        <end position="289"/>
    </location>
</feature>
<evidence type="ECO:0000259" key="5">
    <source>
        <dbReference type="Pfam" id="PF01370"/>
    </source>
</evidence>
<evidence type="ECO:0000313" key="6">
    <source>
        <dbReference type="EMBL" id="HIW99977.1"/>
    </source>
</evidence>
<dbReference type="Proteomes" id="UP000824151">
    <property type="component" value="Unassembled WGS sequence"/>
</dbReference>
<dbReference type="Pfam" id="PF01370">
    <property type="entry name" value="Epimerase"/>
    <property type="match status" value="1"/>
</dbReference>
<keyword evidence="3" id="KW-0520">NAD</keyword>
<accession>A0A9D2A704</accession>
<dbReference type="GO" id="GO:0016491">
    <property type="term" value="F:oxidoreductase activity"/>
    <property type="evidence" value="ECO:0007669"/>
    <property type="project" value="UniProtKB-KW"/>
</dbReference>
<reference evidence="6" key="2">
    <citation type="submission" date="2021-04" db="EMBL/GenBank/DDBJ databases">
        <authorList>
            <person name="Gilroy R."/>
        </authorList>
    </citation>
    <scope>NUCLEOTIDE SEQUENCE</scope>
    <source>
        <strain evidence="6">ChiHejej3B27-3195</strain>
    </source>
</reference>
<dbReference type="PANTHER" id="PTHR43103:SF5">
    <property type="entry name" value="4-EPIMERASE, PUTATIVE (AFU_ORTHOLOGUE AFUA_7G00360)-RELATED"/>
    <property type="match status" value="1"/>
</dbReference>
<proteinExistence type="inferred from homology"/>
<evidence type="ECO:0000256" key="3">
    <source>
        <dbReference type="ARBA" id="ARBA00023027"/>
    </source>
</evidence>
<comment type="similarity">
    <text evidence="1">Belongs to the NAD(P)-dependent epimerase/dehydratase family.</text>
</comment>
<feature type="domain" description="NAD-dependent epimerase/dehydratase" evidence="5">
    <location>
        <begin position="3"/>
        <end position="178"/>
    </location>
</feature>
<protein>
    <submittedName>
        <fullName evidence="6">NAD(P)-dependent oxidoreductase</fullName>
    </submittedName>
</protein>
<dbReference type="Gene3D" id="3.40.50.720">
    <property type="entry name" value="NAD(P)-binding Rossmann-like Domain"/>
    <property type="match status" value="1"/>
</dbReference>
<dbReference type="InterPro" id="IPR001509">
    <property type="entry name" value="Epimerase_deHydtase"/>
</dbReference>
<organism evidence="6 7">
    <name type="scientific">Candidatus Nesterenkonia stercoripullorum</name>
    <dbReference type="NCBI Taxonomy" id="2838701"/>
    <lineage>
        <taxon>Bacteria</taxon>
        <taxon>Bacillati</taxon>
        <taxon>Actinomycetota</taxon>
        <taxon>Actinomycetes</taxon>
        <taxon>Micrococcales</taxon>
        <taxon>Micrococcaceae</taxon>
        <taxon>Nesterenkonia</taxon>
    </lineage>
</organism>
<evidence type="ECO:0000256" key="4">
    <source>
        <dbReference type="SAM" id="MobiDB-lite"/>
    </source>
</evidence>
<dbReference type="EMBL" id="DXGD01000277">
    <property type="protein sequence ID" value="HIW99977.1"/>
    <property type="molecule type" value="Genomic_DNA"/>
</dbReference>
<reference evidence="6" key="1">
    <citation type="journal article" date="2021" name="PeerJ">
        <title>Extensive microbial diversity within the chicken gut microbiome revealed by metagenomics and culture.</title>
        <authorList>
            <person name="Gilroy R."/>
            <person name="Ravi A."/>
            <person name="Getino M."/>
            <person name="Pursley I."/>
            <person name="Horton D.L."/>
            <person name="Alikhan N.F."/>
            <person name="Baker D."/>
            <person name="Gharbi K."/>
            <person name="Hall N."/>
            <person name="Watson M."/>
            <person name="Adriaenssens E.M."/>
            <person name="Foster-Nyarko E."/>
            <person name="Jarju S."/>
            <person name="Secka A."/>
            <person name="Antonio M."/>
            <person name="Oren A."/>
            <person name="Chaudhuri R.R."/>
            <person name="La Ragione R."/>
            <person name="Hildebrand F."/>
            <person name="Pallen M.J."/>
        </authorList>
    </citation>
    <scope>NUCLEOTIDE SEQUENCE</scope>
    <source>
        <strain evidence="6">ChiHejej3B27-3195</strain>
    </source>
</reference>
<dbReference type="CDD" id="cd08946">
    <property type="entry name" value="SDR_e"/>
    <property type="match status" value="1"/>
</dbReference>
<evidence type="ECO:0000313" key="7">
    <source>
        <dbReference type="Proteomes" id="UP000824151"/>
    </source>
</evidence>